<dbReference type="HOGENOM" id="CLU_188948_0_0_3"/>
<feature type="coiled-coil region" evidence="1">
    <location>
        <begin position="7"/>
        <end position="65"/>
    </location>
</feature>
<dbReference type="EMBL" id="CP001287">
    <property type="protein sequence ID" value="ACK65439.1"/>
    <property type="molecule type" value="Genomic_DNA"/>
</dbReference>
<evidence type="ECO:0000313" key="2">
    <source>
        <dbReference type="EMBL" id="ACK65439.1"/>
    </source>
</evidence>
<name>B7K4H4_RIPO1</name>
<sequence>MTQESESSNYERQLRHLNRRLERLEDTQISPQEFARGLDRIYEEIDELRSEMGQLRSQMGQMNQAIIEMNGKFDIIMQYITGNNRE</sequence>
<protein>
    <submittedName>
        <fullName evidence="2">Uncharacterized protein</fullName>
    </submittedName>
</protein>
<organism evidence="2 3">
    <name type="scientific">Rippkaea orientalis (strain PCC 8801 / RF-1)</name>
    <name type="common">Cyanothece sp. (strain PCC 8801)</name>
    <dbReference type="NCBI Taxonomy" id="41431"/>
    <lineage>
        <taxon>Bacteria</taxon>
        <taxon>Bacillati</taxon>
        <taxon>Cyanobacteriota</taxon>
        <taxon>Cyanophyceae</taxon>
        <taxon>Oscillatoriophycideae</taxon>
        <taxon>Chroococcales</taxon>
        <taxon>Aphanothecaceae</taxon>
        <taxon>Rippkaea</taxon>
        <taxon>Rippkaea orientalis</taxon>
    </lineage>
</organism>
<gene>
    <name evidence="2" type="ordered locus">PCC8801_1379</name>
</gene>
<accession>B7K4H4</accession>
<evidence type="ECO:0000256" key="1">
    <source>
        <dbReference type="SAM" id="Coils"/>
    </source>
</evidence>
<reference evidence="3" key="1">
    <citation type="journal article" date="2011" name="MBio">
        <title>Novel metabolic attributes of the genus Cyanothece, comprising a group of unicellular nitrogen-fixing Cyanobacteria.</title>
        <authorList>
            <person name="Bandyopadhyay A."/>
            <person name="Elvitigala T."/>
            <person name="Welsh E."/>
            <person name="Stockel J."/>
            <person name="Liberton M."/>
            <person name="Min H."/>
            <person name="Sherman L.A."/>
            <person name="Pakrasi H.B."/>
        </authorList>
    </citation>
    <scope>NUCLEOTIDE SEQUENCE [LARGE SCALE GENOMIC DNA]</scope>
    <source>
        <strain evidence="3">PCC 8801</strain>
    </source>
</reference>
<keyword evidence="3" id="KW-1185">Reference proteome</keyword>
<keyword evidence="1" id="KW-0175">Coiled coil</keyword>
<dbReference type="AlphaFoldDB" id="B7K4H4"/>
<dbReference type="OrthoDB" id="573671at2"/>
<proteinExistence type="predicted"/>
<dbReference type="KEGG" id="cyp:PCC8801_1379"/>
<dbReference type="STRING" id="41431.PCC8801_1379"/>
<evidence type="ECO:0000313" key="3">
    <source>
        <dbReference type="Proteomes" id="UP000008204"/>
    </source>
</evidence>
<dbReference type="Proteomes" id="UP000008204">
    <property type="component" value="Chromosome"/>
</dbReference>
<dbReference type="RefSeq" id="WP_012594713.1">
    <property type="nucleotide sequence ID" value="NC_011726.1"/>
</dbReference>